<evidence type="ECO:0000259" key="5">
    <source>
        <dbReference type="PROSITE" id="PS50072"/>
    </source>
</evidence>
<protein>
    <recommendedName>
        <fullName evidence="4">Peptidyl-prolyl cis-trans isomerase</fullName>
        <shortName evidence="4">PPIase</shortName>
        <ecNumber evidence="4">5.2.1.8</ecNumber>
    </recommendedName>
</protein>
<dbReference type="GO" id="GO:0003755">
    <property type="term" value="F:peptidyl-prolyl cis-trans isomerase activity"/>
    <property type="evidence" value="ECO:0007669"/>
    <property type="project" value="UniProtKB-UniRule"/>
</dbReference>
<keyword evidence="7" id="KW-1185">Reference proteome</keyword>
<dbReference type="GO" id="GO:0006457">
    <property type="term" value="P:protein folding"/>
    <property type="evidence" value="ECO:0007669"/>
    <property type="project" value="InterPro"/>
</dbReference>
<comment type="catalytic activity">
    <reaction evidence="4">
        <text>[protein]-peptidylproline (omega=180) = [protein]-peptidylproline (omega=0)</text>
        <dbReference type="Rhea" id="RHEA:16237"/>
        <dbReference type="Rhea" id="RHEA-COMP:10747"/>
        <dbReference type="Rhea" id="RHEA-COMP:10748"/>
        <dbReference type="ChEBI" id="CHEBI:83833"/>
        <dbReference type="ChEBI" id="CHEBI:83834"/>
        <dbReference type="EC" id="5.2.1.8"/>
    </reaction>
</comment>
<dbReference type="InterPro" id="IPR044665">
    <property type="entry name" value="E_coli_cyclophilin_A-like"/>
</dbReference>
<reference evidence="6 7" key="1">
    <citation type="submission" date="2016-06" db="EMBL/GenBank/DDBJ databases">
        <authorList>
            <person name="Kjaerup R.B."/>
            <person name="Dalgaard T.S."/>
            <person name="Juul-Madsen H.R."/>
        </authorList>
    </citation>
    <scope>NUCLEOTIDE SEQUENCE [LARGE SCALE GENOMIC DNA]</scope>
    <source>
        <strain evidence="6 7">CECT 5080</strain>
    </source>
</reference>
<organism evidence="6 7">
    <name type="scientific">Marinomonas aquimarina</name>
    <dbReference type="NCBI Taxonomy" id="295068"/>
    <lineage>
        <taxon>Bacteria</taxon>
        <taxon>Pseudomonadati</taxon>
        <taxon>Pseudomonadota</taxon>
        <taxon>Gammaproteobacteria</taxon>
        <taxon>Oceanospirillales</taxon>
        <taxon>Oceanospirillaceae</taxon>
        <taxon>Marinomonas</taxon>
    </lineage>
</organism>
<comment type="function">
    <text evidence="4">PPIases accelerate the folding of proteins. It catalyzes the cis-trans isomerization of proline imidic peptide bonds in oligopeptides.</text>
</comment>
<dbReference type="AlphaFoldDB" id="A0A1A8SZX9"/>
<dbReference type="InterPro" id="IPR020892">
    <property type="entry name" value="Cyclophilin-type_PPIase_CS"/>
</dbReference>
<dbReference type="InterPro" id="IPR002130">
    <property type="entry name" value="Cyclophilin-type_PPIase_dom"/>
</dbReference>
<sequence>MKKSLLTGLVLSALSLPSFATEVDIHTNLGNIRVDLNEQAAPNTVKNFLRYVDEGFYEGVIFHRVIKGFMVQGGGFTPDLERKTTHRAIAYEGNNGLYNQRGTLAMARTNDPNSATSQFFINHVDNAFLNHGARGGAGYTVFAEVISGMEVVDQIANVPTRTVGSYQNVPSTPVTIEKITRVN</sequence>
<dbReference type="CDD" id="cd01920">
    <property type="entry name" value="cyclophilin_EcCYP_like"/>
    <property type="match status" value="1"/>
</dbReference>
<dbReference type="EMBL" id="FLOC01000001">
    <property type="protein sequence ID" value="SBS24790.1"/>
    <property type="molecule type" value="Genomic_DNA"/>
</dbReference>
<feature type="chain" id="PRO_5008445605" description="Peptidyl-prolyl cis-trans isomerase" evidence="4">
    <location>
        <begin position="21"/>
        <end position="183"/>
    </location>
</feature>
<dbReference type="SUPFAM" id="SSF50891">
    <property type="entry name" value="Cyclophilin-like"/>
    <property type="match status" value="1"/>
</dbReference>
<proteinExistence type="inferred from homology"/>
<keyword evidence="2 4" id="KW-0697">Rotamase</keyword>
<dbReference type="STRING" id="295068.MAQ5080_00101"/>
<evidence type="ECO:0000313" key="7">
    <source>
        <dbReference type="Proteomes" id="UP000092627"/>
    </source>
</evidence>
<dbReference type="PRINTS" id="PR00153">
    <property type="entry name" value="CSAPPISMRASE"/>
</dbReference>
<keyword evidence="4" id="KW-0732">Signal</keyword>
<dbReference type="Proteomes" id="UP000092627">
    <property type="component" value="Unassembled WGS sequence"/>
</dbReference>
<dbReference type="Gene3D" id="2.40.100.10">
    <property type="entry name" value="Cyclophilin-like"/>
    <property type="match status" value="1"/>
</dbReference>
<dbReference type="PANTHER" id="PTHR43246">
    <property type="entry name" value="PEPTIDYL-PROLYL CIS-TRANS ISOMERASE CYP38, CHLOROPLASTIC"/>
    <property type="match status" value="1"/>
</dbReference>
<dbReference type="EC" id="5.2.1.8" evidence="4"/>
<dbReference type="PROSITE" id="PS50072">
    <property type="entry name" value="CSA_PPIASE_2"/>
    <property type="match status" value="1"/>
</dbReference>
<dbReference type="RefSeq" id="WP_082860953.1">
    <property type="nucleotide sequence ID" value="NZ_FLOC01000001.1"/>
</dbReference>
<comment type="similarity">
    <text evidence="1 4">Belongs to the cyclophilin-type PPIase family.</text>
</comment>
<evidence type="ECO:0000256" key="2">
    <source>
        <dbReference type="ARBA" id="ARBA00023110"/>
    </source>
</evidence>
<gene>
    <name evidence="6" type="primary">ppiA</name>
    <name evidence="6" type="ORF">MAQ5080_00101</name>
</gene>
<name>A0A1A8SZX9_9GAMM</name>
<dbReference type="OrthoDB" id="9807797at2"/>
<feature type="signal peptide" evidence="4">
    <location>
        <begin position="1"/>
        <end position="20"/>
    </location>
</feature>
<keyword evidence="3 4" id="KW-0413">Isomerase</keyword>
<evidence type="ECO:0000313" key="6">
    <source>
        <dbReference type="EMBL" id="SBS24790.1"/>
    </source>
</evidence>
<evidence type="ECO:0000256" key="3">
    <source>
        <dbReference type="ARBA" id="ARBA00023235"/>
    </source>
</evidence>
<evidence type="ECO:0000256" key="1">
    <source>
        <dbReference type="ARBA" id="ARBA00007365"/>
    </source>
</evidence>
<dbReference type="InterPro" id="IPR029000">
    <property type="entry name" value="Cyclophilin-like_dom_sf"/>
</dbReference>
<dbReference type="Pfam" id="PF00160">
    <property type="entry name" value="Pro_isomerase"/>
    <property type="match status" value="1"/>
</dbReference>
<feature type="domain" description="PPIase cyclophilin-type" evidence="5">
    <location>
        <begin position="19"/>
        <end position="181"/>
    </location>
</feature>
<accession>A0A1A8SZX9</accession>
<dbReference type="PROSITE" id="PS00170">
    <property type="entry name" value="CSA_PPIASE_1"/>
    <property type="match status" value="1"/>
</dbReference>
<evidence type="ECO:0000256" key="4">
    <source>
        <dbReference type="RuleBase" id="RU363019"/>
    </source>
</evidence>